<keyword evidence="2" id="KW-1185">Reference proteome</keyword>
<gene>
    <name evidence="1" type="ORF">NUW54_g4211</name>
</gene>
<organism evidence="1 2">
    <name type="scientific">Trametes sanguinea</name>
    <dbReference type="NCBI Taxonomy" id="158606"/>
    <lineage>
        <taxon>Eukaryota</taxon>
        <taxon>Fungi</taxon>
        <taxon>Dikarya</taxon>
        <taxon>Basidiomycota</taxon>
        <taxon>Agaricomycotina</taxon>
        <taxon>Agaricomycetes</taxon>
        <taxon>Polyporales</taxon>
        <taxon>Polyporaceae</taxon>
        <taxon>Trametes</taxon>
    </lineage>
</organism>
<reference evidence="1" key="1">
    <citation type="submission" date="2022-08" db="EMBL/GenBank/DDBJ databases">
        <title>Genome Sequence of Pycnoporus sanguineus.</title>
        <authorList>
            <person name="Buettner E."/>
        </authorList>
    </citation>
    <scope>NUCLEOTIDE SEQUENCE</scope>
    <source>
        <strain evidence="1">CG-C14</strain>
    </source>
</reference>
<proteinExistence type="predicted"/>
<name>A0ACC1Q0H1_9APHY</name>
<protein>
    <submittedName>
        <fullName evidence="1">Uncharacterized protein</fullName>
    </submittedName>
</protein>
<evidence type="ECO:0000313" key="1">
    <source>
        <dbReference type="EMBL" id="KAJ3005732.1"/>
    </source>
</evidence>
<sequence length="657" mass="72528">MSETIRSKGSAVKGPDDLPPPRDRKGIRSVSPPLSNTPLHRFNYYIVLFAAMAIAFYSWRLLAWKSDVDVGPPSRRDNVGLPCKRLTRTTCTWMGSVCRGILERLQAACSYTPPSRPSSPPVFAHDHPPRLSMTDKMPAPPESHSSSASPTIHDEPGVTGPLDVSNENVPENLKEETNKGKAAQVTTAPEPREKAEDGALIVNWDGPDDPQNPKNWSKKKKWAATLIVSAFTFISPVSSSMMAPASEQIAGQFGITNSTVIALLTSVFVAAYAFGPLILGPLSELYGRSRVLQLANMWYLAWNLGCGFAQNEGQLIAFRFLAGLGGSAPLSIGGGVLGDLWRPEERGQAIAIYSLAPLLGPVIGPTCGAWIAQKSTWRWVFWATTIVDAFIQVLGVFFLKETFPPVLLERKAARIRKTMDPEKAGAREVRTVFDGADRHWKNIVAKALVRPFALFIHEPIVQLLGIYMAFVYGTLYLFLTTIPGIFEGVYREKVGIAGLHYLALGVGLTGASQVNARMLDKIYKYFSAKNGGVGRPEFRLRAFPAQPLIQMYAHSLTRPSSLHDSRFHPTTRRAVNYRLDCPRRRAQRANESTPAHVVVPYTERSTVCTPLGTLLMIPNARLHKYSTSSPPFDLRLYGNLIFVTRNSEGERRTELVE</sequence>
<dbReference type="EMBL" id="JANSHE010000943">
    <property type="protein sequence ID" value="KAJ3005732.1"/>
    <property type="molecule type" value="Genomic_DNA"/>
</dbReference>
<accession>A0ACC1Q0H1</accession>
<comment type="caution">
    <text evidence="1">The sequence shown here is derived from an EMBL/GenBank/DDBJ whole genome shotgun (WGS) entry which is preliminary data.</text>
</comment>
<evidence type="ECO:0000313" key="2">
    <source>
        <dbReference type="Proteomes" id="UP001144978"/>
    </source>
</evidence>
<dbReference type="Proteomes" id="UP001144978">
    <property type="component" value="Unassembled WGS sequence"/>
</dbReference>